<keyword evidence="4 13" id="KW-0812">Transmembrane</keyword>
<evidence type="ECO:0000256" key="12">
    <source>
        <dbReference type="ARBA" id="ARBA00049360"/>
    </source>
</evidence>
<feature type="transmembrane region" description="Helical" evidence="13">
    <location>
        <begin position="1045"/>
        <end position="1065"/>
    </location>
</feature>
<reference evidence="16" key="1">
    <citation type="submission" date="2022-01" db="EMBL/GenBank/DDBJ databases">
        <authorList>
            <person name="King R."/>
        </authorList>
    </citation>
    <scope>NUCLEOTIDE SEQUENCE</scope>
</reference>
<accession>A0A9N9SSN2</accession>
<keyword evidence="8 13" id="KW-0460">Magnesium</keyword>
<evidence type="ECO:0000256" key="1">
    <source>
        <dbReference type="ARBA" id="ARBA00004141"/>
    </source>
</evidence>
<evidence type="ECO:0000313" key="17">
    <source>
        <dbReference type="Proteomes" id="UP001153709"/>
    </source>
</evidence>
<dbReference type="SUPFAM" id="SSF81653">
    <property type="entry name" value="Calcium ATPase, transduction domain A"/>
    <property type="match status" value="1"/>
</dbReference>
<proteinExistence type="inferred from homology"/>
<dbReference type="SUPFAM" id="SSF56784">
    <property type="entry name" value="HAD-like"/>
    <property type="match status" value="1"/>
</dbReference>
<dbReference type="EMBL" id="OU898277">
    <property type="protein sequence ID" value="CAG9829643.1"/>
    <property type="molecule type" value="Genomic_DNA"/>
</dbReference>
<dbReference type="SUPFAM" id="SSF81665">
    <property type="entry name" value="Calcium ATPase, transmembrane domain M"/>
    <property type="match status" value="1"/>
</dbReference>
<feature type="transmembrane region" description="Helical" evidence="13">
    <location>
        <begin position="892"/>
        <end position="910"/>
    </location>
</feature>
<dbReference type="Gene3D" id="3.40.50.1000">
    <property type="entry name" value="HAD superfamily/HAD-like"/>
    <property type="match status" value="1"/>
</dbReference>
<protein>
    <recommendedName>
        <fullName evidence="13">Cation-transporting ATPase</fullName>
        <ecNumber evidence="13">7.2.2.-</ecNumber>
    </recommendedName>
</protein>
<feature type="domain" description="P-type ATPase A" evidence="14">
    <location>
        <begin position="277"/>
        <end position="393"/>
    </location>
</feature>
<dbReference type="PANTHER" id="PTHR45630">
    <property type="entry name" value="CATION-TRANSPORTING ATPASE-RELATED"/>
    <property type="match status" value="1"/>
</dbReference>
<keyword evidence="7 13" id="KW-0067">ATP-binding</keyword>
<evidence type="ECO:0000256" key="8">
    <source>
        <dbReference type="ARBA" id="ARBA00022842"/>
    </source>
</evidence>
<evidence type="ECO:0000256" key="13">
    <source>
        <dbReference type="RuleBase" id="RU362082"/>
    </source>
</evidence>
<keyword evidence="17" id="KW-1185">Reference proteome</keyword>
<feature type="transmembrane region" description="Helical" evidence="13">
    <location>
        <begin position="969"/>
        <end position="990"/>
    </location>
</feature>
<dbReference type="Gene3D" id="1.20.1110.10">
    <property type="entry name" value="Calcium-transporting ATPase, transmembrane domain"/>
    <property type="match status" value="1"/>
</dbReference>
<dbReference type="Pfam" id="PF00122">
    <property type="entry name" value="E1-E2_ATPase"/>
    <property type="match status" value="1"/>
</dbReference>
<dbReference type="InterPro" id="IPR047819">
    <property type="entry name" value="P5A-ATPase_N"/>
</dbReference>
<evidence type="ECO:0000256" key="7">
    <source>
        <dbReference type="ARBA" id="ARBA00022840"/>
    </source>
</evidence>
<dbReference type="Pfam" id="PF13246">
    <property type="entry name" value="Cation_ATPase"/>
    <property type="match status" value="1"/>
</dbReference>
<dbReference type="GO" id="GO:0006874">
    <property type="term" value="P:intracellular calcium ion homeostasis"/>
    <property type="evidence" value="ECO:0007669"/>
    <property type="project" value="TreeGrafter"/>
</dbReference>
<dbReference type="GO" id="GO:0046872">
    <property type="term" value="F:metal ion binding"/>
    <property type="evidence" value="ECO:0007669"/>
    <property type="project" value="UniProtKB-UniRule"/>
</dbReference>
<feature type="transmembrane region" description="Helical" evidence="13">
    <location>
        <begin position="238"/>
        <end position="258"/>
    </location>
</feature>
<dbReference type="GO" id="GO:0015203">
    <property type="term" value="F:polyamine transmembrane transporter activity"/>
    <property type="evidence" value="ECO:0007669"/>
    <property type="project" value="TreeGrafter"/>
</dbReference>
<evidence type="ECO:0000256" key="11">
    <source>
        <dbReference type="ARBA" id="ARBA00023136"/>
    </source>
</evidence>
<feature type="transmembrane region" description="Helical" evidence="13">
    <location>
        <begin position="210"/>
        <end position="232"/>
    </location>
</feature>
<dbReference type="GO" id="GO:0016887">
    <property type="term" value="F:ATP hydrolysis activity"/>
    <property type="evidence" value="ECO:0007669"/>
    <property type="project" value="InterPro"/>
</dbReference>
<feature type="transmembrane region" description="Helical" evidence="13">
    <location>
        <begin position="930"/>
        <end position="948"/>
    </location>
</feature>
<dbReference type="GO" id="GO:0016020">
    <property type="term" value="C:membrane"/>
    <property type="evidence" value="ECO:0007669"/>
    <property type="project" value="UniProtKB-SubCell"/>
</dbReference>
<evidence type="ECO:0000313" key="16">
    <source>
        <dbReference type="EMBL" id="CAG9829643.1"/>
    </source>
</evidence>
<evidence type="ECO:0000259" key="14">
    <source>
        <dbReference type="Pfam" id="PF00122"/>
    </source>
</evidence>
<comment type="similarity">
    <text evidence="2 13">Belongs to the cation transport ATPase (P-type) (TC 3.A.3) family. Type V subfamily.</text>
</comment>
<keyword evidence="9 13" id="KW-1278">Translocase</keyword>
<keyword evidence="10 13" id="KW-1133">Transmembrane helix</keyword>
<evidence type="ECO:0000256" key="2">
    <source>
        <dbReference type="ARBA" id="ARBA00006000"/>
    </source>
</evidence>
<dbReference type="InterPro" id="IPR036412">
    <property type="entry name" value="HAD-like_sf"/>
</dbReference>
<dbReference type="PRINTS" id="PR00119">
    <property type="entry name" value="CATATPASE"/>
</dbReference>
<evidence type="ECO:0000256" key="5">
    <source>
        <dbReference type="ARBA" id="ARBA00022723"/>
    </source>
</evidence>
<dbReference type="InterPro" id="IPR006544">
    <property type="entry name" value="P-type_TPase_V"/>
</dbReference>
<dbReference type="Gene3D" id="2.70.150.10">
    <property type="entry name" value="Calcium-transporting ATPase, cytoplasmic transduction domain A"/>
    <property type="match status" value="1"/>
</dbReference>
<dbReference type="InterPro" id="IPR018303">
    <property type="entry name" value="ATPase_P-typ_P_site"/>
</dbReference>
<keyword evidence="6 13" id="KW-0547">Nucleotide-binding</keyword>
<organism evidence="16 17">
    <name type="scientific">Diabrotica balteata</name>
    <name type="common">Banded cucumber beetle</name>
    <dbReference type="NCBI Taxonomy" id="107213"/>
    <lineage>
        <taxon>Eukaryota</taxon>
        <taxon>Metazoa</taxon>
        <taxon>Ecdysozoa</taxon>
        <taxon>Arthropoda</taxon>
        <taxon>Hexapoda</taxon>
        <taxon>Insecta</taxon>
        <taxon>Pterygota</taxon>
        <taxon>Neoptera</taxon>
        <taxon>Endopterygota</taxon>
        <taxon>Coleoptera</taxon>
        <taxon>Polyphaga</taxon>
        <taxon>Cucujiformia</taxon>
        <taxon>Chrysomeloidea</taxon>
        <taxon>Chrysomelidae</taxon>
        <taxon>Galerucinae</taxon>
        <taxon>Diabroticina</taxon>
        <taxon>Diabroticites</taxon>
        <taxon>Diabrotica</taxon>
    </lineage>
</organism>
<dbReference type="GO" id="GO:0019829">
    <property type="term" value="F:ATPase-coupled monoatomic cation transmembrane transporter activity"/>
    <property type="evidence" value="ECO:0007669"/>
    <property type="project" value="UniProtKB-UniRule"/>
</dbReference>
<dbReference type="OrthoDB" id="48943at2759"/>
<dbReference type="SUPFAM" id="SSF81660">
    <property type="entry name" value="Metal cation-transporting ATPase, ATP-binding domain N"/>
    <property type="match status" value="1"/>
</dbReference>
<dbReference type="GO" id="GO:0005524">
    <property type="term" value="F:ATP binding"/>
    <property type="evidence" value="ECO:0007669"/>
    <property type="project" value="UniProtKB-UniRule"/>
</dbReference>
<dbReference type="SFLD" id="SFLDG00002">
    <property type="entry name" value="C1.7:_P-type_atpase_like"/>
    <property type="match status" value="1"/>
</dbReference>
<dbReference type="InterPro" id="IPR008250">
    <property type="entry name" value="ATPase_P-typ_transduc_dom_A_sf"/>
</dbReference>
<feature type="domain" description="P5B-type ATPase N-terminal" evidence="15">
    <location>
        <begin position="37"/>
        <end position="159"/>
    </location>
</feature>
<dbReference type="InterPro" id="IPR023299">
    <property type="entry name" value="ATPase_P-typ_cyto_dom_N"/>
</dbReference>
<dbReference type="Gene3D" id="3.40.1110.10">
    <property type="entry name" value="Calcium-transporting ATPase, cytoplasmic domain N"/>
    <property type="match status" value="1"/>
</dbReference>
<keyword evidence="3" id="KW-0597">Phosphoprotein</keyword>
<dbReference type="SFLD" id="SFLDF00027">
    <property type="entry name" value="p-type_atpase"/>
    <property type="match status" value="1"/>
</dbReference>
<dbReference type="InterPro" id="IPR044492">
    <property type="entry name" value="P_typ_ATPase_HD_dom"/>
</dbReference>
<dbReference type="Pfam" id="PF12409">
    <property type="entry name" value="P5-ATPase"/>
    <property type="match status" value="1"/>
</dbReference>
<evidence type="ECO:0000256" key="10">
    <source>
        <dbReference type="ARBA" id="ARBA00022989"/>
    </source>
</evidence>
<keyword evidence="5 13" id="KW-0479">Metal-binding</keyword>
<dbReference type="FunFam" id="1.20.1110.10:FF:000023">
    <property type="entry name" value="Cation-transporting ATPase"/>
    <property type="match status" value="1"/>
</dbReference>
<dbReference type="InterPro" id="IPR059000">
    <property type="entry name" value="ATPase_P-type_domA"/>
</dbReference>
<dbReference type="NCBIfam" id="TIGR01657">
    <property type="entry name" value="P-ATPase-V"/>
    <property type="match status" value="1"/>
</dbReference>
<dbReference type="InterPro" id="IPR001757">
    <property type="entry name" value="P_typ_ATPase"/>
</dbReference>
<evidence type="ECO:0000259" key="15">
    <source>
        <dbReference type="Pfam" id="PF12409"/>
    </source>
</evidence>
<dbReference type="PROSITE" id="PS00154">
    <property type="entry name" value="ATPASE_E1_E2"/>
    <property type="match status" value="1"/>
</dbReference>
<dbReference type="Proteomes" id="UP001153709">
    <property type="component" value="Chromosome 2"/>
</dbReference>
<keyword evidence="11 13" id="KW-0472">Membrane</keyword>
<dbReference type="EC" id="7.2.2.-" evidence="13"/>
<sequence>MKNCQVQDDHQAYKQTNQAKEIVSGEKSSVQYLNSGEEDQMEIQGFIYSNLKSKLCMIFYILTLGTLRLFFHWYPHLHIKSTHTRSDLKTADKVLVTDIYRKYKSYFVKEIKTIQASSLRSVANQNEDNILECNICDGRQKRLYQARIIKCKKLLYVWDDDTNSFVKLAGFDKGITRSKLHSFSGQTEDKQVTKRILYGNNEISVPVQTVVTLILLEALTPFYMFQLFSLIVWLSESYYYYTIAIIIMSVVGISTSVLQTRKNQENLRGTVNYVDTAIVCRGDEIYEEVPTTELVPGDLIIIPPEGCEMQCDAVLLSGTCVVNESMLTGESVPITKTPLPEDNLRFQLNENVNHTLFCGTKIIQTKSKENEKVFAVVIRTGYLTTKGELVRSILYPPPADFKFETDSYKFIGILFLIATLGVIYTIVSKSTRQIKPLEILIKALDIFTIAVPPALPAAMTVGKLYALNRLKNKQIFCINSRVINVSGSVDCICFDKTGTLTEDELDMWGIVPVDSNGVKSSLKDVKALPPTSDLFRGMATCHSLSIINGQLGGDPLDIKMFESTDWILYDSIDRTKHHHITVRPNLDVDNVPEINIVKQFQFSSHLQRMSVIVHSSDTDRFTAFCKGSPEMIMALSKPSSIPSNLISKVHEYTVQGYRVIALSKKFLDNTREEAVIKMLREDVECDLEFCGLIILENKLKPQTSGIINMLNEANLKVVMITGDNLQTGVHIAKECGMVKPYQNIIEVCAEEPTECSIASISYKIISQAVIMVKHDNHFDIEKNLRKDFVFAVTGKSWANIVKYFPQLVPKIVTKGIIFARMSGMQKQNLVEEFKNLGYYVAMCGDGANDCGALKAAHVGISLSEAESSVASPFTSKIQDISCVPEVIKEGRAALITSFGIFKIMLCYSLIEFSTVMILYNIDGNMTSFEFLFIDICLILNFASFFGMTKAHQTLDKIPPANSLMGFIPILSMSFYLILSVFFQLVGYYWIQTYDWFLPFIYNPKDDTFLISYENFAVYHVSVFQYITMCIVFSKGKPYRKPLYTNIPFTLSLISTTLICAWMALYPTEWLNNIMELKITPMEGRYAMIVIALINFIVCMIFEDIIVDSFVSKIIAPRFRNIEKSHKQYLKVAKDINSDINWPSISDKETVILNDFSRDEILNGVVNNGFIDHENSVITKC</sequence>
<evidence type="ECO:0000256" key="4">
    <source>
        <dbReference type="ARBA" id="ARBA00022692"/>
    </source>
</evidence>
<gene>
    <name evidence="16" type="ORF">DIABBA_LOCUS3416</name>
</gene>
<comment type="subcellular location">
    <subcellularLocation>
        <location evidence="1 13">Membrane</location>
        <topology evidence="1 13">Multi-pass membrane protein</topology>
    </subcellularLocation>
</comment>
<dbReference type="AlphaFoldDB" id="A0A9N9SSN2"/>
<dbReference type="InterPro" id="IPR023298">
    <property type="entry name" value="ATPase_P-typ_TM_dom_sf"/>
</dbReference>
<dbReference type="InterPro" id="IPR023214">
    <property type="entry name" value="HAD_sf"/>
</dbReference>
<dbReference type="FunFam" id="3.40.50.1000:FF:000068">
    <property type="entry name" value="Cation-transporting ATPase"/>
    <property type="match status" value="1"/>
</dbReference>
<feature type="transmembrane region" description="Helical" evidence="13">
    <location>
        <begin position="439"/>
        <end position="466"/>
    </location>
</feature>
<name>A0A9N9SSN2_DIABA</name>
<evidence type="ECO:0000256" key="3">
    <source>
        <dbReference type="ARBA" id="ARBA00022553"/>
    </source>
</evidence>
<feature type="transmembrane region" description="Helical" evidence="13">
    <location>
        <begin position="410"/>
        <end position="427"/>
    </location>
</feature>
<evidence type="ECO:0000256" key="6">
    <source>
        <dbReference type="ARBA" id="ARBA00022741"/>
    </source>
</evidence>
<feature type="transmembrane region" description="Helical" evidence="13">
    <location>
        <begin position="1085"/>
        <end position="1110"/>
    </location>
</feature>
<evidence type="ECO:0000256" key="9">
    <source>
        <dbReference type="ARBA" id="ARBA00022967"/>
    </source>
</evidence>
<comment type="catalytic activity">
    <reaction evidence="12 13">
        <text>ATP + H2O = ADP + phosphate + H(+)</text>
        <dbReference type="Rhea" id="RHEA:13065"/>
        <dbReference type="ChEBI" id="CHEBI:15377"/>
        <dbReference type="ChEBI" id="CHEBI:15378"/>
        <dbReference type="ChEBI" id="CHEBI:30616"/>
        <dbReference type="ChEBI" id="CHEBI:43474"/>
        <dbReference type="ChEBI" id="CHEBI:456216"/>
    </reaction>
</comment>
<dbReference type="SFLD" id="SFLDS00003">
    <property type="entry name" value="Haloacid_Dehalogenase"/>
    <property type="match status" value="1"/>
</dbReference>
<dbReference type="PROSITE" id="PS01229">
    <property type="entry name" value="COF_2"/>
    <property type="match status" value="1"/>
</dbReference>
<dbReference type="NCBIfam" id="TIGR01494">
    <property type="entry name" value="ATPase_P-type"/>
    <property type="match status" value="2"/>
</dbReference>
<dbReference type="PANTHER" id="PTHR45630:SF8">
    <property type="entry name" value="CATION-TRANSPORTING ATPASE"/>
    <property type="match status" value="1"/>
</dbReference>
<dbReference type="GO" id="GO:0140358">
    <property type="term" value="F:P-type transmembrane transporter activity"/>
    <property type="evidence" value="ECO:0007669"/>
    <property type="project" value="InterPro"/>
</dbReference>